<evidence type="ECO:0000313" key="2">
    <source>
        <dbReference type="EMBL" id="VDM42262.1"/>
    </source>
</evidence>
<reference evidence="2 3" key="2">
    <citation type="submission" date="2018-11" db="EMBL/GenBank/DDBJ databases">
        <authorList>
            <consortium name="Pathogen Informatics"/>
        </authorList>
    </citation>
    <scope>NUCLEOTIDE SEQUENCE [LARGE SCALE GENOMIC DNA]</scope>
</reference>
<dbReference type="WBParaSite" id="TCNE_0001094101-mRNA-1">
    <property type="protein sequence ID" value="TCNE_0001094101-mRNA-1"/>
    <property type="gene ID" value="TCNE_0001094101"/>
</dbReference>
<evidence type="ECO:0000313" key="4">
    <source>
        <dbReference type="WBParaSite" id="TCNE_0001094101-mRNA-1"/>
    </source>
</evidence>
<evidence type="ECO:0000313" key="3">
    <source>
        <dbReference type="Proteomes" id="UP000050794"/>
    </source>
</evidence>
<reference evidence="4" key="1">
    <citation type="submission" date="2016-06" db="UniProtKB">
        <authorList>
            <consortium name="WormBaseParasite"/>
        </authorList>
    </citation>
    <scope>IDENTIFICATION</scope>
</reference>
<proteinExistence type="predicted"/>
<protein>
    <submittedName>
        <fullName evidence="2 4">Uncharacterized protein</fullName>
    </submittedName>
</protein>
<evidence type="ECO:0000256" key="1">
    <source>
        <dbReference type="SAM" id="MobiDB-lite"/>
    </source>
</evidence>
<keyword evidence="3" id="KW-1185">Reference proteome</keyword>
<organism evidence="3 4">
    <name type="scientific">Toxocara canis</name>
    <name type="common">Canine roundworm</name>
    <dbReference type="NCBI Taxonomy" id="6265"/>
    <lineage>
        <taxon>Eukaryota</taxon>
        <taxon>Metazoa</taxon>
        <taxon>Ecdysozoa</taxon>
        <taxon>Nematoda</taxon>
        <taxon>Chromadorea</taxon>
        <taxon>Rhabditida</taxon>
        <taxon>Spirurina</taxon>
        <taxon>Ascaridomorpha</taxon>
        <taxon>Ascaridoidea</taxon>
        <taxon>Toxocaridae</taxon>
        <taxon>Toxocara</taxon>
    </lineage>
</organism>
<name>A0A183UR21_TOXCA</name>
<feature type="region of interest" description="Disordered" evidence="1">
    <location>
        <begin position="87"/>
        <end position="111"/>
    </location>
</feature>
<accession>A0A183UR21</accession>
<dbReference type="Proteomes" id="UP000050794">
    <property type="component" value="Unassembled WGS sequence"/>
</dbReference>
<gene>
    <name evidence="2" type="ORF">TCNE_LOCUS10941</name>
</gene>
<dbReference type="EMBL" id="UYWY01020671">
    <property type="protein sequence ID" value="VDM42262.1"/>
    <property type="molecule type" value="Genomic_DNA"/>
</dbReference>
<dbReference type="AlphaFoldDB" id="A0A183UR21"/>
<sequence>MYQLCMGNCLCTDGRAPYTLPVLLQINVLVLYSTAFEAVIGIPLNITTEKSEQSTLSAAQNSLIGESVSTKGNLETSTKFATAPTTDRINSVDTTGSGPNRISPSTQSNALHRSEANITQSTAVNETTTKRTGMHLWDFTNFTVHA</sequence>